<dbReference type="Gene3D" id="1.25.40.20">
    <property type="entry name" value="Ankyrin repeat-containing domain"/>
    <property type="match status" value="3"/>
</dbReference>
<evidence type="ECO:0000256" key="2">
    <source>
        <dbReference type="ARBA" id="ARBA00023043"/>
    </source>
</evidence>
<keyword evidence="6" id="KW-1185">Reference proteome</keyword>
<feature type="repeat" description="ANK" evidence="3">
    <location>
        <begin position="392"/>
        <end position="424"/>
    </location>
</feature>
<keyword evidence="2 3" id="KW-0040">ANK repeat</keyword>
<dbReference type="SMART" id="SM00248">
    <property type="entry name" value="ANK"/>
    <property type="match status" value="13"/>
</dbReference>
<evidence type="ECO:0000256" key="1">
    <source>
        <dbReference type="ARBA" id="ARBA00022737"/>
    </source>
</evidence>
<dbReference type="Proteomes" id="UP001390339">
    <property type="component" value="Unassembled WGS sequence"/>
</dbReference>
<organism evidence="5 6">
    <name type="scientific">Apiospora arundinis</name>
    <dbReference type="NCBI Taxonomy" id="335852"/>
    <lineage>
        <taxon>Eukaryota</taxon>
        <taxon>Fungi</taxon>
        <taxon>Dikarya</taxon>
        <taxon>Ascomycota</taxon>
        <taxon>Pezizomycotina</taxon>
        <taxon>Sordariomycetes</taxon>
        <taxon>Xylariomycetidae</taxon>
        <taxon>Amphisphaeriales</taxon>
        <taxon>Apiosporaceae</taxon>
        <taxon>Apiospora</taxon>
    </lineage>
</organism>
<feature type="repeat" description="ANK" evidence="3">
    <location>
        <begin position="464"/>
        <end position="496"/>
    </location>
</feature>
<evidence type="ECO:0000256" key="3">
    <source>
        <dbReference type="PROSITE-ProRule" id="PRU00023"/>
    </source>
</evidence>
<comment type="caution">
    <text evidence="5">The sequence shown here is derived from an EMBL/GenBank/DDBJ whole genome shotgun (WGS) entry which is preliminary data.</text>
</comment>
<feature type="region of interest" description="Disordered" evidence="4">
    <location>
        <begin position="155"/>
        <end position="178"/>
    </location>
</feature>
<dbReference type="PROSITE" id="PS50088">
    <property type="entry name" value="ANK_REPEAT"/>
    <property type="match status" value="7"/>
</dbReference>
<feature type="repeat" description="ANK" evidence="3">
    <location>
        <begin position="604"/>
        <end position="636"/>
    </location>
</feature>
<dbReference type="SUPFAM" id="SSF48403">
    <property type="entry name" value="Ankyrin repeat"/>
    <property type="match status" value="2"/>
</dbReference>
<dbReference type="InterPro" id="IPR036770">
    <property type="entry name" value="Ankyrin_rpt-contain_sf"/>
</dbReference>
<dbReference type="Pfam" id="PF00023">
    <property type="entry name" value="Ank"/>
    <property type="match status" value="1"/>
</dbReference>
<name>A0ABR2HYE1_9PEZI</name>
<evidence type="ECO:0000313" key="6">
    <source>
        <dbReference type="Proteomes" id="UP001390339"/>
    </source>
</evidence>
<dbReference type="Pfam" id="PF12796">
    <property type="entry name" value="Ank_2"/>
    <property type="match status" value="4"/>
</dbReference>
<dbReference type="EMBL" id="JAPCWZ010000007">
    <property type="protein sequence ID" value="KAK8855129.1"/>
    <property type="molecule type" value="Genomic_DNA"/>
</dbReference>
<dbReference type="PROSITE" id="PS50297">
    <property type="entry name" value="ANK_REP_REGION"/>
    <property type="match status" value="5"/>
</dbReference>
<sequence length="667" mass="73623">MEAIGSISTVVGLFESAWKIKTLWDDFKDAPKEIQKIEAECKTLSHLLKGLEAYCEDNLTRLENDKSATLQHNLAMLATVMESLTEALTETKMELDKLTTNKKFDRVKFLWKKGSTFEPWLEVMEKGRANITLVHTSMMHHLLFKVYDNTQQIMDTGRGGAPLPASKPSKHSPTKTPKELEDALRIALEDDDAIGLERLLEEGASTECILNSRRDRPLHYVARKGNAKALQVLLDHHVSVNELNENNATPLIAALDNHQVETALALLAWEADPHTRTRSGRTPLHYAAWGNLLKPLQRLLAVDADTNARDSEGRTPLHMAVQPMKNGKSIGLNSKVLDALLEHGADPTLAMEKIGLTTLHILAEAGKSSDLERLAKKARTLNLFLTSSHDLPGATPLLLAAYHGNHISVQKLLECGADPNAYSPLVSPLPNALFAALDQKKYGSMRNLLKKGADPDCRLDREFDAITPLHHAATTGDIKAIERLLQYNASIDIQDVRENTPLVKAVLANQFEAAALLVKSGADLEVPSSHYENDTALGRAADAGSLRMVHLLCQSGANWRHQKSNPSKTENHSPFLQAVCRGHLHCAIYLLAVMGGDVNQVEDEGWRPLHYAAWHGHTEVVRWLLSMGADRTARSVKGETAEALARRQGMHSRVFDDILVLLTSTST</sequence>
<keyword evidence="1" id="KW-0677">Repeat</keyword>
<feature type="repeat" description="ANK" evidence="3">
    <location>
        <begin position="312"/>
        <end position="352"/>
    </location>
</feature>
<reference evidence="5 6" key="1">
    <citation type="journal article" date="2024" name="IMA Fungus">
        <title>Apiospora arundinis, a panoply of carbohydrate-active enzymes and secondary metabolites.</title>
        <authorList>
            <person name="Sorensen T."/>
            <person name="Petersen C."/>
            <person name="Muurmann A.T."/>
            <person name="Christiansen J.V."/>
            <person name="Brundto M.L."/>
            <person name="Overgaard C.K."/>
            <person name="Boysen A.T."/>
            <person name="Wollenberg R.D."/>
            <person name="Larsen T.O."/>
            <person name="Sorensen J.L."/>
            <person name="Nielsen K.L."/>
            <person name="Sondergaard T.E."/>
        </authorList>
    </citation>
    <scope>NUCLEOTIDE SEQUENCE [LARGE SCALE GENOMIC DNA]</scope>
    <source>
        <strain evidence="5 6">AAU 773</strain>
    </source>
</reference>
<dbReference type="PANTHER" id="PTHR24198">
    <property type="entry name" value="ANKYRIN REPEAT AND PROTEIN KINASE DOMAIN-CONTAINING PROTEIN"/>
    <property type="match status" value="1"/>
</dbReference>
<evidence type="ECO:0000256" key="4">
    <source>
        <dbReference type="SAM" id="MobiDB-lite"/>
    </source>
</evidence>
<evidence type="ECO:0000313" key="5">
    <source>
        <dbReference type="EMBL" id="KAK8855129.1"/>
    </source>
</evidence>
<protein>
    <submittedName>
        <fullName evidence="5">Ankyrin repeat protein</fullName>
    </submittedName>
</protein>
<feature type="repeat" description="ANK" evidence="3">
    <location>
        <begin position="497"/>
        <end position="529"/>
    </location>
</feature>
<accession>A0ABR2HYE1</accession>
<feature type="repeat" description="ANK" evidence="3">
    <location>
        <begin position="279"/>
        <end position="311"/>
    </location>
</feature>
<dbReference type="InterPro" id="IPR002110">
    <property type="entry name" value="Ankyrin_rpt"/>
</dbReference>
<gene>
    <name evidence="5" type="ORF">PGQ11_011041</name>
</gene>
<proteinExistence type="predicted"/>
<dbReference type="PANTHER" id="PTHR24198:SF165">
    <property type="entry name" value="ANKYRIN REPEAT-CONTAINING PROTEIN-RELATED"/>
    <property type="match status" value="1"/>
</dbReference>
<feature type="repeat" description="ANK" evidence="3">
    <location>
        <begin position="213"/>
        <end position="245"/>
    </location>
</feature>